<dbReference type="InterPro" id="IPR000073">
    <property type="entry name" value="AB_hydrolase_1"/>
</dbReference>
<dbReference type="GO" id="GO:0016787">
    <property type="term" value="F:hydrolase activity"/>
    <property type="evidence" value="ECO:0007669"/>
    <property type="project" value="UniProtKB-KW"/>
</dbReference>
<proteinExistence type="predicted"/>
<evidence type="ECO:0000313" key="2">
    <source>
        <dbReference type="EMBL" id="MCM1984339.1"/>
    </source>
</evidence>
<keyword evidence="3" id="KW-1185">Reference proteome</keyword>
<dbReference type="Proteomes" id="UP000031561">
    <property type="component" value="Unassembled WGS sequence"/>
</dbReference>
<protein>
    <submittedName>
        <fullName evidence="2">Alpha/beta fold hydrolase</fullName>
    </submittedName>
</protein>
<dbReference type="PANTHER" id="PTHR46438">
    <property type="entry name" value="ALPHA/BETA-HYDROLASES SUPERFAMILY PROTEIN"/>
    <property type="match status" value="1"/>
</dbReference>
<sequence>MTATSKTLNYSSFSSLPRHRESSVPDWPSPAATHLWNWRGFDVRYRVEGEGSPLILLHGFGASLDHWRNNIPALAQHHRVYAIDLLGFGRSEKPPLNYSLELWEGLLCDFWRAQVQQPAVWIGNSIGALLGLMVTARHGPLTRGAVLLNVAGGLNHRPEELNAPLRWLMATFAQAMTMPGVGQVLFNRIRQRSQIRRTLAQVYGNRAAITDELVELLYQPSCDRGAQQVMASILQAPAGPRVCELLPLVRRPLCVLWGEADPWTPITAGQIFQDAQTNPCHPEAPVSFTAIPETGHCPHDERPEIVNAAILKWLAQLPDPPVAS</sequence>
<comment type="caution">
    <text evidence="2">The sequence shown here is derived from an EMBL/GenBank/DDBJ whole genome shotgun (WGS) entry which is preliminary data.</text>
</comment>
<organism evidence="2 3">
    <name type="scientific">Lyngbya confervoides BDU141951</name>
    <dbReference type="NCBI Taxonomy" id="1574623"/>
    <lineage>
        <taxon>Bacteria</taxon>
        <taxon>Bacillati</taxon>
        <taxon>Cyanobacteriota</taxon>
        <taxon>Cyanophyceae</taxon>
        <taxon>Oscillatoriophycideae</taxon>
        <taxon>Oscillatoriales</taxon>
        <taxon>Microcoleaceae</taxon>
        <taxon>Lyngbya</taxon>
    </lineage>
</organism>
<accession>A0ABD4T6K5</accession>
<dbReference type="RefSeq" id="WP_166276165.1">
    <property type="nucleotide sequence ID" value="NZ_JTHE03000091.1"/>
</dbReference>
<dbReference type="Gene3D" id="3.40.50.1820">
    <property type="entry name" value="alpha/beta hydrolase"/>
    <property type="match status" value="1"/>
</dbReference>
<evidence type="ECO:0000313" key="3">
    <source>
        <dbReference type="Proteomes" id="UP000031561"/>
    </source>
</evidence>
<dbReference type="Pfam" id="PF12697">
    <property type="entry name" value="Abhydrolase_6"/>
    <property type="match status" value="1"/>
</dbReference>
<dbReference type="InterPro" id="IPR029058">
    <property type="entry name" value="AB_hydrolase_fold"/>
</dbReference>
<dbReference type="PANTHER" id="PTHR46438:SF2">
    <property type="entry name" value="ALPHA_BETA-HYDROLASES SUPERFAMILY PROTEIN"/>
    <property type="match status" value="1"/>
</dbReference>
<feature type="domain" description="AB hydrolase-1" evidence="1">
    <location>
        <begin position="54"/>
        <end position="309"/>
    </location>
</feature>
<name>A0ABD4T6K5_9CYAN</name>
<keyword evidence="2" id="KW-0378">Hydrolase</keyword>
<evidence type="ECO:0000259" key="1">
    <source>
        <dbReference type="Pfam" id="PF12697"/>
    </source>
</evidence>
<reference evidence="2 3" key="1">
    <citation type="journal article" date="2015" name="Genome Announc.">
        <title>Draft Genome Sequence of Filamentous Marine Cyanobacterium Lyngbya confervoides Strain BDU141951.</title>
        <authorList>
            <person name="Chandrababunaidu M.M."/>
            <person name="Sen D."/>
            <person name="Tripathy S."/>
        </authorList>
    </citation>
    <scope>NUCLEOTIDE SEQUENCE [LARGE SCALE GENOMIC DNA]</scope>
    <source>
        <strain evidence="2 3">BDU141951</strain>
    </source>
</reference>
<dbReference type="EMBL" id="JTHE03000091">
    <property type="protein sequence ID" value="MCM1984339.1"/>
    <property type="molecule type" value="Genomic_DNA"/>
</dbReference>
<gene>
    <name evidence="2" type="ORF">QQ91_0016070</name>
</gene>
<dbReference type="SUPFAM" id="SSF53474">
    <property type="entry name" value="alpha/beta-Hydrolases"/>
    <property type="match status" value="1"/>
</dbReference>
<dbReference type="AlphaFoldDB" id="A0ABD4T6K5"/>